<dbReference type="EMBL" id="JBHTBW010000027">
    <property type="protein sequence ID" value="MFC7441556.1"/>
    <property type="molecule type" value="Genomic_DNA"/>
</dbReference>
<comment type="similarity">
    <text evidence="1 7">Belongs to the glycosyl hydrolase 1 family.</text>
</comment>
<dbReference type="Gene3D" id="3.20.20.80">
    <property type="entry name" value="Glycosidases"/>
    <property type="match status" value="1"/>
</dbReference>
<sequence>MNRPFPKDFLWGVATSAAQIEGGAWADGKGESIWDRFCRIPGKVKNGDRLDVACDHYHLFSQDVRLLKELQVNTYRFSVSWPRIFPAGAGSPNQKGLDFYKRLIEACLENGIQPSLTIYHWDLPQALQDKGGWVNRDMVDYFLEYALTLFRELGDVVSMWTTHNEPWVISYLGYGNGIHAPGYANVPLFLKVAHHLLLSHGKTVKAFRNDGPKDGKVGLTLNMSPCYPVDEQAENKQAARIYDGFLNRWFIDPVVKGAYPQDMTALYERTLPIPFDYIQEEDMQMINEPIDFIGINYYSPTTLRADPLADGPFPFLGVEPVATSGPVTDMGEGWEINPDGLKDLLLRLHRDYQGLPIYVHENGAAYDDQVEADGSIQDRKRIQYLRSHILACQEALQAGVPLKGYYVWSLMDNFEWAFGYDKRFGIVHVDFETLKRTPKQSFYWYRQLIRQQGVVPDISI</sequence>
<dbReference type="NCBIfam" id="TIGR03356">
    <property type="entry name" value="BGL"/>
    <property type="match status" value="1"/>
</dbReference>
<evidence type="ECO:0000256" key="6">
    <source>
        <dbReference type="ARBA" id="ARBA00023326"/>
    </source>
</evidence>
<evidence type="ECO:0000256" key="7">
    <source>
        <dbReference type="RuleBase" id="RU361175"/>
    </source>
</evidence>
<dbReference type="Proteomes" id="UP001596500">
    <property type="component" value="Unassembled WGS sequence"/>
</dbReference>
<comment type="caution">
    <text evidence="8">The sequence shown here is derived from an EMBL/GenBank/DDBJ whole genome shotgun (WGS) entry which is preliminary data.</text>
</comment>
<keyword evidence="3" id="KW-0136">Cellulose degradation</keyword>
<dbReference type="EC" id="3.2.1.21" evidence="7"/>
<dbReference type="SUPFAM" id="SSF51445">
    <property type="entry name" value="(Trans)glycosidases"/>
    <property type="match status" value="1"/>
</dbReference>
<dbReference type="PANTHER" id="PTHR10353">
    <property type="entry name" value="GLYCOSYL HYDROLASE"/>
    <property type="match status" value="1"/>
</dbReference>
<keyword evidence="9" id="KW-1185">Reference proteome</keyword>
<comment type="catalytic activity">
    <reaction evidence="7">
        <text>Hydrolysis of terminal, non-reducing beta-D-glucosyl residues with release of beta-D-glucose.</text>
        <dbReference type="EC" id="3.2.1.21"/>
    </reaction>
</comment>
<organism evidence="8 9">
    <name type="scientific">Laceyella putida</name>
    <dbReference type="NCBI Taxonomy" id="110101"/>
    <lineage>
        <taxon>Bacteria</taxon>
        <taxon>Bacillati</taxon>
        <taxon>Bacillota</taxon>
        <taxon>Bacilli</taxon>
        <taxon>Bacillales</taxon>
        <taxon>Thermoactinomycetaceae</taxon>
        <taxon>Laceyella</taxon>
    </lineage>
</organism>
<evidence type="ECO:0000313" key="8">
    <source>
        <dbReference type="EMBL" id="MFC7441556.1"/>
    </source>
</evidence>
<proteinExistence type="inferred from homology"/>
<dbReference type="InterPro" id="IPR017736">
    <property type="entry name" value="Glyco_hydro_1_beta-glucosidase"/>
</dbReference>
<keyword evidence="4" id="KW-0119">Carbohydrate metabolism</keyword>
<dbReference type="InterPro" id="IPR017853">
    <property type="entry name" value="GH"/>
</dbReference>
<evidence type="ECO:0000313" key="9">
    <source>
        <dbReference type="Proteomes" id="UP001596500"/>
    </source>
</evidence>
<evidence type="ECO:0000256" key="5">
    <source>
        <dbReference type="ARBA" id="ARBA00023295"/>
    </source>
</evidence>
<name>A0ABW2RKK6_9BACL</name>
<evidence type="ECO:0000256" key="3">
    <source>
        <dbReference type="ARBA" id="ARBA00023001"/>
    </source>
</evidence>
<evidence type="ECO:0000256" key="2">
    <source>
        <dbReference type="ARBA" id="ARBA00022801"/>
    </source>
</evidence>
<dbReference type="Pfam" id="PF00232">
    <property type="entry name" value="Glyco_hydro_1"/>
    <property type="match status" value="1"/>
</dbReference>
<evidence type="ECO:0000256" key="1">
    <source>
        <dbReference type="ARBA" id="ARBA00010838"/>
    </source>
</evidence>
<protein>
    <recommendedName>
        <fullName evidence="7">Beta-glucosidase</fullName>
        <ecNumber evidence="7">3.2.1.21</ecNumber>
    </recommendedName>
</protein>
<accession>A0ABW2RKK6</accession>
<keyword evidence="6" id="KW-0624">Polysaccharide degradation</keyword>
<dbReference type="GO" id="GO:0008422">
    <property type="term" value="F:beta-glucosidase activity"/>
    <property type="evidence" value="ECO:0007669"/>
    <property type="project" value="UniProtKB-EC"/>
</dbReference>
<gene>
    <name evidence="8" type="ORF">ACFQNG_10385</name>
</gene>
<dbReference type="PANTHER" id="PTHR10353:SF36">
    <property type="entry name" value="LP05116P"/>
    <property type="match status" value="1"/>
</dbReference>
<dbReference type="InterPro" id="IPR001360">
    <property type="entry name" value="Glyco_hydro_1"/>
</dbReference>
<dbReference type="RefSeq" id="WP_379864857.1">
    <property type="nucleotide sequence ID" value="NZ_JBHTBW010000027.1"/>
</dbReference>
<dbReference type="PRINTS" id="PR00131">
    <property type="entry name" value="GLHYDRLASE1"/>
</dbReference>
<evidence type="ECO:0000256" key="4">
    <source>
        <dbReference type="ARBA" id="ARBA00023277"/>
    </source>
</evidence>
<keyword evidence="5 7" id="KW-0326">Glycosidase</keyword>
<keyword evidence="2 7" id="KW-0378">Hydrolase</keyword>
<reference evidence="9" key="1">
    <citation type="journal article" date="2019" name="Int. J. Syst. Evol. Microbiol.">
        <title>The Global Catalogue of Microorganisms (GCM) 10K type strain sequencing project: providing services to taxonomists for standard genome sequencing and annotation.</title>
        <authorList>
            <consortium name="The Broad Institute Genomics Platform"/>
            <consortium name="The Broad Institute Genome Sequencing Center for Infectious Disease"/>
            <person name="Wu L."/>
            <person name="Ma J."/>
        </authorList>
    </citation>
    <scope>NUCLEOTIDE SEQUENCE [LARGE SCALE GENOMIC DNA]</scope>
    <source>
        <strain evidence="9">CGMCC 1.12942</strain>
    </source>
</reference>